<evidence type="ECO:0000256" key="1">
    <source>
        <dbReference type="ARBA" id="ARBA00007074"/>
    </source>
</evidence>
<sequence>MFLLRLTKVFKEILFVIILLLLCVFPLEGAAFGKLSPKVPQNPFYYLRGDFDKPLLTAQEQAKGAAVARDRFFLPWNGNFRHSKDDLLWPFGVYLPGRVYGENERPRQKNWFDDIYARANVEAFRSLDMPGIVIAEGALRAFPTFEPIFLSPDLPGEGYPFDYGQVSWVNPGEPIRISHFAWDRTWAYVETSFAAGWIDSRKVAYVNEELLKRYASLPLSAVVKDDTAVSKDGRFLFNAKMGTLLPLNKELLYEMELLVPTGKDDAGFATFGLVRLSKEKVKKWPVEFNQWNAARMIDEMIGETYGWGGLYGKRDCSAATRDLFLIFGIWLPRNSKAQARSAKPISLEGLTPDQKEKTIIKQGIPFGSLIYKPGHIMLYVGTYRGKAVVFHNLWGLKTQVKGKEGRYVIGQSILSTLDIGKDLPCIDRESLLINTVTAMTNLL</sequence>
<evidence type="ECO:0000313" key="9">
    <source>
        <dbReference type="EMBL" id="SDX96958.1"/>
    </source>
</evidence>
<feature type="domain" description="NlpC/P60" evidence="5">
    <location>
        <begin position="302"/>
        <end position="392"/>
    </location>
</feature>
<evidence type="ECO:0000256" key="3">
    <source>
        <dbReference type="ARBA" id="ARBA00022801"/>
    </source>
</evidence>
<keyword evidence="2" id="KW-0645">Protease</keyword>
<dbReference type="Pfam" id="PF12914">
    <property type="entry name" value="SH3_7"/>
    <property type="match status" value="1"/>
</dbReference>
<dbReference type="GO" id="GO:0006508">
    <property type="term" value="P:proteolysis"/>
    <property type="evidence" value="ECO:0007669"/>
    <property type="project" value="UniProtKB-KW"/>
</dbReference>
<feature type="domain" description="SH3b1" evidence="7">
    <location>
        <begin position="147"/>
        <end position="198"/>
    </location>
</feature>
<feature type="domain" description="NLPC/P60 N-terminal" evidence="6">
    <location>
        <begin position="39"/>
        <end position="124"/>
    </location>
</feature>
<dbReference type="RefSeq" id="WP_234945525.1">
    <property type="nucleotide sequence ID" value="NZ_FNPD01000007.1"/>
</dbReference>
<keyword evidence="10" id="KW-1185">Reference proteome</keyword>
<proteinExistence type="inferred from homology"/>
<reference evidence="10" key="1">
    <citation type="submission" date="2016-10" db="EMBL/GenBank/DDBJ databases">
        <authorList>
            <person name="Varghese N."/>
            <person name="Submissions S."/>
        </authorList>
    </citation>
    <scope>NUCLEOTIDE SEQUENCE [LARGE SCALE GENOMIC DNA]</scope>
    <source>
        <strain evidence="10">DSM 13490</strain>
    </source>
</reference>
<dbReference type="Gene3D" id="3.90.1720.10">
    <property type="entry name" value="endopeptidase domain like (from Nostoc punctiforme)"/>
    <property type="match status" value="1"/>
</dbReference>
<dbReference type="InterPro" id="IPR027017">
    <property type="entry name" value="P60_peptidase_YkfC"/>
</dbReference>
<keyword evidence="4" id="KW-0788">Thiol protease</keyword>
<protein>
    <submittedName>
        <fullName evidence="9">SH3 domain of SH3b2 type</fullName>
    </submittedName>
</protein>
<dbReference type="Pfam" id="PF12913">
    <property type="entry name" value="SH3_6"/>
    <property type="match status" value="1"/>
</dbReference>
<dbReference type="Pfam" id="PF12912">
    <property type="entry name" value="N_NLPC_P60"/>
    <property type="match status" value="1"/>
</dbReference>
<feature type="domain" description="SH3b2-type SH3" evidence="8">
    <location>
        <begin position="213"/>
        <end position="250"/>
    </location>
</feature>
<evidence type="ECO:0000259" key="5">
    <source>
        <dbReference type="Pfam" id="PF00877"/>
    </source>
</evidence>
<dbReference type="SUPFAM" id="SSF54001">
    <property type="entry name" value="Cysteine proteinases"/>
    <property type="match status" value="1"/>
</dbReference>
<dbReference type="EMBL" id="FNPD01000007">
    <property type="protein sequence ID" value="SDX96958.1"/>
    <property type="molecule type" value="Genomic_DNA"/>
</dbReference>
<dbReference type="PIRSF" id="PIRSF019015">
    <property type="entry name" value="P60_peptidase_YkfC"/>
    <property type="match status" value="1"/>
</dbReference>
<dbReference type="GO" id="GO:0008234">
    <property type="term" value="F:cysteine-type peptidase activity"/>
    <property type="evidence" value="ECO:0007669"/>
    <property type="project" value="UniProtKB-KW"/>
</dbReference>
<dbReference type="InterPro" id="IPR000064">
    <property type="entry name" value="NLP_P60_dom"/>
</dbReference>
<dbReference type="InterPro" id="IPR025606">
    <property type="entry name" value="NLPC/P60_N_dom"/>
</dbReference>
<dbReference type="Pfam" id="PF00877">
    <property type="entry name" value="NLPC_P60"/>
    <property type="match status" value="1"/>
</dbReference>
<evidence type="ECO:0000259" key="6">
    <source>
        <dbReference type="Pfam" id="PF12912"/>
    </source>
</evidence>
<keyword evidence="3" id="KW-0378">Hydrolase</keyword>
<accession>A0A1H3G2N0</accession>
<comment type="similarity">
    <text evidence="1">Belongs to the peptidase C40 family.</text>
</comment>
<dbReference type="AlphaFoldDB" id="A0A1H3G2N0"/>
<evidence type="ECO:0000256" key="2">
    <source>
        <dbReference type="ARBA" id="ARBA00022670"/>
    </source>
</evidence>
<evidence type="ECO:0000259" key="7">
    <source>
        <dbReference type="Pfam" id="PF12913"/>
    </source>
</evidence>
<dbReference type="InterPro" id="IPR026864">
    <property type="entry name" value="SH3b2-type_SH3"/>
</dbReference>
<organism evidence="9 10">
    <name type="scientific">Acetomicrobium thermoterrenum DSM 13490</name>
    <dbReference type="NCBI Taxonomy" id="1120987"/>
    <lineage>
        <taxon>Bacteria</taxon>
        <taxon>Thermotogati</taxon>
        <taxon>Synergistota</taxon>
        <taxon>Synergistia</taxon>
        <taxon>Synergistales</taxon>
        <taxon>Acetomicrobiaceae</taxon>
        <taxon>Acetomicrobium</taxon>
    </lineage>
</organism>
<evidence type="ECO:0000313" key="10">
    <source>
        <dbReference type="Proteomes" id="UP000199266"/>
    </source>
</evidence>
<dbReference type="InterPro" id="IPR038765">
    <property type="entry name" value="Papain-like_cys_pep_sf"/>
</dbReference>
<evidence type="ECO:0000259" key="8">
    <source>
        <dbReference type="Pfam" id="PF12914"/>
    </source>
</evidence>
<dbReference type="InterPro" id="IPR039439">
    <property type="entry name" value="SH3b1_dom"/>
</dbReference>
<gene>
    <name evidence="9" type="ORF">SAMN03080603_01329</name>
</gene>
<name>A0A1H3G2N0_9BACT</name>
<dbReference type="Proteomes" id="UP000199266">
    <property type="component" value="Unassembled WGS sequence"/>
</dbReference>
<evidence type="ECO:0000256" key="4">
    <source>
        <dbReference type="ARBA" id="ARBA00022807"/>
    </source>
</evidence>